<dbReference type="EMBL" id="NXLQ01000003">
    <property type="protein sequence ID" value="RDU66769.1"/>
    <property type="molecule type" value="Genomic_DNA"/>
</dbReference>
<protein>
    <submittedName>
        <fullName evidence="1">Uncharacterized protein</fullName>
    </submittedName>
</protein>
<organism evidence="1 2">
    <name type="scientific">Helicobacter didelphidarum</name>
    <dbReference type="NCBI Taxonomy" id="2040648"/>
    <lineage>
        <taxon>Bacteria</taxon>
        <taxon>Pseudomonadati</taxon>
        <taxon>Campylobacterota</taxon>
        <taxon>Epsilonproteobacteria</taxon>
        <taxon>Campylobacterales</taxon>
        <taxon>Helicobacteraceae</taxon>
        <taxon>Helicobacter</taxon>
    </lineage>
</organism>
<gene>
    <name evidence="1" type="ORF">CQA53_03085</name>
</gene>
<dbReference type="OrthoDB" id="5324853at2"/>
<dbReference type="RefSeq" id="WP_115542555.1">
    <property type="nucleotide sequence ID" value="NZ_NXLQ01000003.1"/>
</dbReference>
<name>A0A3D8INE1_9HELI</name>
<dbReference type="Proteomes" id="UP000256379">
    <property type="component" value="Unassembled WGS sequence"/>
</dbReference>
<comment type="caution">
    <text evidence="1">The sequence shown here is derived from an EMBL/GenBank/DDBJ whole genome shotgun (WGS) entry which is preliminary data.</text>
</comment>
<dbReference type="AlphaFoldDB" id="A0A3D8INE1"/>
<evidence type="ECO:0000313" key="2">
    <source>
        <dbReference type="Proteomes" id="UP000256379"/>
    </source>
</evidence>
<evidence type="ECO:0000313" key="1">
    <source>
        <dbReference type="EMBL" id="RDU66769.1"/>
    </source>
</evidence>
<accession>A0A3D8INE1</accession>
<reference evidence="1 2" key="1">
    <citation type="submission" date="2018-04" db="EMBL/GenBank/DDBJ databases">
        <title>Novel Campyloabacter and Helicobacter Species and Strains.</title>
        <authorList>
            <person name="Mannion A.J."/>
            <person name="Shen Z."/>
            <person name="Fox J.G."/>
        </authorList>
    </citation>
    <scope>NUCLEOTIDE SEQUENCE [LARGE SCALE GENOMIC DNA]</scope>
    <source>
        <strain evidence="1 2">MIT 17-337</strain>
    </source>
</reference>
<sequence length="255" mass="29536">MNSISKFNANIAKIESLKISFYEKDIIRSAYYNHLNNIPLTQGANNLLKRHSIRFYNGNIIISIQQNKIEERKKRYKRSDFTKDSYKQVENQKNNVVYSRDYAAQKIAPTNPKHSQILASILHDSHTLYAESMELLHRCESLLNKCFTQHELSYSMIQNIIVKANEGLQNSINALNTFLNPFLEFFDGLDSNTQGEILQRTQVFLAKIQTYKNLNAKLCLELSSIQAGRVLKKEKDFTQYLQATIKELNAYTNDP</sequence>
<keyword evidence="2" id="KW-1185">Reference proteome</keyword>
<proteinExistence type="predicted"/>